<name>A0AB39KWC2_9CAUL</name>
<dbReference type="EMBL" id="CP158375">
    <property type="protein sequence ID" value="XDO97521.1"/>
    <property type="molecule type" value="Genomic_DNA"/>
</dbReference>
<dbReference type="PANTHER" id="PTHR43540:SF1">
    <property type="entry name" value="ISOCHORISMATASE HYDROLASE"/>
    <property type="match status" value="1"/>
</dbReference>
<dbReference type="RefSeq" id="WP_369060796.1">
    <property type="nucleotide sequence ID" value="NZ_CP158375.1"/>
</dbReference>
<sequence>MHHDSPRADGRLRPGTPANAPKPEALPRAGEAIHRKSVNSAFIGTTLEADLRRRGATTLVIVGLTTNHCVSTTARMAGNMGFAVTVVSDATATFARPHLDGRMRTADEVHDAALSDLQGEFAQVVDTAAVLAAMTMKETACA</sequence>
<evidence type="ECO:0000313" key="4">
    <source>
        <dbReference type="EMBL" id="XDO97521.1"/>
    </source>
</evidence>
<evidence type="ECO:0000256" key="1">
    <source>
        <dbReference type="ARBA" id="ARBA00022801"/>
    </source>
</evidence>
<protein>
    <submittedName>
        <fullName evidence="4">Isochorismatase family protein</fullName>
    </submittedName>
</protein>
<dbReference type="AlphaFoldDB" id="A0AB39KWC2"/>
<dbReference type="SUPFAM" id="SSF52499">
    <property type="entry name" value="Isochorismatase-like hydrolases"/>
    <property type="match status" value="1"/>
</dbReference>
<dbReference type="InterPro" id="IPR036380">
    <property type="entry name" value="Isochorismatase-like_sf"/>
</dbReference>
<dbReference type="Pfam" id="PF00857">
    <property type="entry name" value="Isochorismatase"/>
    <property type="match status" value="1"/>
</dbReference>
<proteinExistence type="predicted"/>
<dbReference type="InterPro" id="IPR050272">
    <property type="entry name" value="Isochorismatase-like_hydrls"/>
</dbReference>
<evidence type="ECO:0000259" key="3">
    <source>
        <dbReference type="Pfam" id="PF00857"/>
    </source>
</evidence>
<accession>A0AB39KWC2</accession>
<keyword evidence="1" id="KW-0378">Hydrolase</keyword>
<reference evidence="4" key="1">
    <citation type="submission" date="2024-06" db="EMBL/GenBank/DDBJ databases">
        <title>Caulobacter inopinatus, sp. nov.</title>
        <authorList>
            <person name="Donachie S.P."/>
        </authorList>
    </citation>
    <scope>NUCLEOTIDE SEQUENCE</scope>
    <source>
        <strain evidence="4">73W</strain>
    </source>
</reference>
<dbReference type="Gene3D" id="3.40.50.850">
    <property type="entry name" value="Isochorismatase-like"/>
    <property type="match status" value="1"/>
</dbReference>
<dbReference type="InterPro" id="IPR000868">
    <property type="entry name" value="Isochorismatase-like_dom"/>
</dbReference>
<evidence type="ECO:0000256" key="2">
    <source>
        <dbReference type="SAM" id="MobiDB-lite"/>
    </source>
</evidence>
<gene>
    <name evidence="4" type="ORF">ABOZ73_03620</name>
</gene>
<feature type="compositionally biased region" description="Basic and acidic residues" evidence="2">
    <location>
        <begin position="1"/>
        <end position="12"/>
    </location>
</feature>
<dbReference type="GO" id="GO:0016787">
    <property type="term" value="F:hydrolase activity"/>
    <property type="evidence" value="ECO:0007669"/>
    <property type="project" value="UniProtKB-KW"/>
</dbReference>
<feature type="region of interest" description="Disordered" evidence="2">
    <location>
        <begin position="1"/>
        <end position="30"/>
    </location>
</feature>
<organism evidence="4">
    <name type="scientific">Caulobacter sp. 73W</name>
    <dbReference type="NCBI Taxonomy" id="3161137"/>
    <lineage>
        <taxon>Bacteria</taxon>
        <taxon>Pseudomonadati</taxon>
        <taxon>Pseudomonadota</taxon>
        <taxon>Alphaproteobacteria</taxon>
        <taxon>Caulobacterales</taxon>
        <taxon>Caulobacteraceae</taxon>
        <taxon>Caulobacter</taxon>
    </lineage>
</organism>
<feature type="domain" description="Isochorismatase-like" evidence="3">
    <location>
        <begin position="7"/>
        <end position="128"/>
    </location>
</feature>
<dbReference type="PANTHER" id="PTHR43540">
    <property type="entry name" value="PEROXYUREIDOACRYLATE/UREIDOACRYLATE AMIDOHYDROLASE-RELATED"/>
    <property type="match status" value="1"/>
</dbReference>